<feature type="region of interest" description="Disordered" evidence="7">
    <location>
        <begin position="254"/>
        <end position="276"/>
    </location>
</feature>
<evidence type="ECO:0000256" key="1">
    <source>
        <dbReference type="ARBA" id="ARBA00004606"/>
    </source>
</evidence>
<dbReference type="Proteomes" id="UP001148838">
    <property type="component" value="Unassembled WGS sequence"/>
</dbReference>
<evidence type="ECO:0000256" key="6">
    <source>
        <dbReference type="ARBA" id="ARBA00023136"/>
    </source>
</evidence>
<dbReference type="Gene3D" id="2.60.40.1660">
    <property type="entry name" value="Na, k-atpase alpha subunit"/>
    <property type="match status" value="2"/>
</dbReference>
<dbReference type="PANTHER" id="PTHR11523:SF46">
    <property type="entry name" value="SODIUM_POTASSIUM-TRANSPORTING ATPASE SUBUNIT BETA-2"/>
    <property type="match status" value="1"/>
</dbReference>
<keyword evidence="6" id="KW-0472">Membrane</keyword>
<keyword evidence="5" id="KW-1133">Transmembrane helix</keyword>
<evidence type="ECO:0000256" key="5">
    <source>
        <dbReference type="ARBA" id="ARBA00022989"/>
    </source>
</evidence>
<evidence type="ECO:0000256" key="3">
    <source>
        <dbReference type="ARBA" id="ARBA00022692"/>
    </source>
</evidence>
<evidence type="ECO:0000313" key="8">
    <source>
        <dbReference type="EMBL" id="KAJ4443652.1"/>
    </source>
</evidence>
<dbReference type="EMBL" id="JAJSOF020000013">
    <property type="protein sequence ID" value="KAJ4443652.1"/>
    <property type="molecule type" value="Genomic_DNA"/>
</dbReference>
<evidence type="ECO:0000256" key="7">
    <source>
        <dbReference type="SAM" id="MobiDB-lite"/>
    </source>
</evidence>
<evidence type="ECO:0000313" key="9">
    <source>
        <dbReference type="Proteomes" id="UP001148838"/>
    </source>
</evidence>
<dbReference type="InterPro" id="IPR000402">
    <property type="entry name" value="Na/K_ATPase_sub_beta"/>
</dbReference>
<evidence type="ECO:0008006" key="10">
    <source>
        <dbReference type="Google" id="ProtNLM"/>
    </source>
</evidence>
<comment type="caution">
    <text evidence="8">The sequence shown here is derived from an EMBL/GenBank/DDBJ whole genome shotgun (WGS) entry which is preliminary data.</text>
</comment>
<organism evidence="8 9">
    <name type="scientific">Periplaneta americana</name>
    <name type="common">American cockroach</name>
    <name type="synonym">Blatta americana</name>
    <dbReference type="NCBI Taxonomy" id="6978"/>
    <lineage>
        <taxon>Eukaryota</taxon>
        <taxon>Metazoa</taxon>
        <taxon>Ecdysozoa</taxon>
        <taxon>Arthropoda</taxon>
        <taxon>Hexapoda</taxon>
        <taxon>Insecta</taxon>
        <taxon>Pterygota</taxon>
        <taxon>Neoptera</taxon>
        <taxon>Polyneoptera</taxon>
        <taxon>Dictyoptera</taxon>
        <taxon>Blattodea</taxon>
        <taxon>Blattoidea</taxon>
        <taxon>Blattidae</taxon>
        <taxon>Blattinae</taxon>
        <taxon>Periplaneta</taxon>
    </lineage>
</organism>
<comment type="similarity">
    <text evidence="2">Belongs to the X(+)/potassium ATPases subunit beta family.</text>
</comment>
<dbReference type="Pfam" id="PF00287">
    <property type="entry name" value="Na_K-ATPase"/>
    <property type="match status" value="1"/>
</dbReference>
<keyword evidence="9" id="KW-1185">Reference proteome</keyword>
<accession>A0ABQ8TAT1</accession>
<keyword evidence="4" id="KW-0735">Signal-anchor</keyword>
<gene>
    <name evidence="8" type="ORF">ANN_05327</name>
</gene>
<dbReference type="InterPro" id="IPR038702">
    <property type="entry name" value="Na/K_ATPase_sub_beta_sf"/>
</dbReference>
<feature type="compositionally biased region" description="Polar residues" evidence="7">
    <location>
        <begin position="261"/>
        <end position="276"/>
    </location>
</feature>
<dbReference type="PANTHER" id="PTHR11523">
    <property type="entry name" value="SODIUM/POTASSIUM-DEPENDENT ATPASE BETA SUBUNIT"/>
    <property type="match status" value="1"/>
</dbReference>
<keyword evidence="3" id="KW-0812">Transmembrane</keyword>
<evidence type="ECO:0000256" key="4">
    <source>
        <dbReference type="ARBA" id="ARBA00022968"/>
    </source>
</evidence>
<evidence type="ECO:0000256" key="2">
    <source>
        <dbReference type="ARBA" id="ARBA00005876"/>
    </source>
</evidence>
<sequence length="442" mass="51483">MVKQKFFNTCMFCNAVKDWFSGLGFRPTPPDENVESTLIWYKGTDPEQYQFWTKSLEEFLKVYRIPGLTPGRGQNIYNCDYDRPPNENQVCDVDVKNWFPCTQENSFNFHKSAPCIFIKLNKIYDWRPEFYNDTNDLPEKMPKDLKDHIVNQKKINSQLLNTIWISCEGESPADIENVGPIKYIPRQGFPGYFYPYKNSEGYLSPVMAIHFERPRRDGLQIWRVAANILNKQSWTADKGWSSSLGLGEGLTTHHRKKQLVTKPNNKPQNGTDSLARPQQRNVVRFATWNVTSLYRTAGVTLVAKELARYRIDFVGVQEDRWCEIVTDIIRNIKSRRLRWAGHVACMGESRNAYKVLVGRPEGKRPLGRPRRRWEDNIKMDLREVGYDDGDWINLAQDRDLCEGGNEHPAGILINIECKAWARNIVHDRQERVGMVHFELMID</sequence>
<protein>
    <recommendedName>
        <fullName evidence="10">Endonuclease/exonuclease/phosphatase domain-containing protein</fullName>
    </recommendedName>
</protein>
<name>A0ABQ8TAT1_PERAM</name>
<reference evidence="8 9" key="1">
    <citation type="journal article" date="2022" name="Allergy">
        <title>Genome assembly and annotation of Periplaneta americana reveal a comprehensive cockroach allergen profile.</title>
        <authorList>
            <person name="Wang L."/>
            <person name="Xiong Q."/>
            <person name="Saelim N."/>
            <person name="Wang L."/>
            <person name="Nong W."/>
            <person name="Wan A.T."/>
            <person name="Shi M."/>
            <person name="Liu X."/>
            <person name="Cao Q."/>
            <person name="Hui J.H.L."/>
            <person name="Sookrung N."/>
            <person name="Leung T.F."/>
            <person name="Tungtrongchitr A."/>
            <person name="Tsui S.K.W."/>
        </authorList>
    </citation>
    <scope>NUCLEOTIDE SEQUENCE [LARGE SCALE GENOMIC DNA]</scope>
    <source>
        <strain evidence="8">PWHHKU_190912</strain>
    </source>
</reference>
<proteinExistence type="inferred from homology"/>
<comment type="subcellular location">
    <subcellularLocation>
        <location evidence="1">Membrane</location>
        <topology evidence="1">Single-pass type II membrane protein</topology>
    </subcellularLocation>
</comment>